<dbReference type="InterPro" id="IPR051910">
    <property type="entry name" value="ComF/GntX_DNA_util-trans"/>
</dbReference>
<dbReference type="STRING" id="1798692.A3G00_03210"/>
<feature type="domain" description="Phosphoribosyltransferase" evidence="2">
    <location>
        <begin position="145"/>
        <end position="227"/>
    </location>
</feature>
<dbReference type="Gene3D" id="3.40.50.2020">
    <property type="match status" value="1"/>
</dbReference>
<dbReference type="AlphaFoldDB" id="A0A1F6MVJ5"/>
<dbReference type="Proteomes" id="UP000178347">
    <property type="component" value="Unassembled WGS sequence"/>
</dbReference>
<evidence type="ECO:0000313" key="4">
    <source>
        <dbReference type="Proteomes" id="UP000178347"/>
    </source>
</evidence>
<evidence type="ECO:0000313" key="3">
    <source>
        <dbReference type="EMBL" id="OGH75725.1"/>
    </source>
</evidence>
<dbReference type="EMBL" id="MFQN01000003">
    <property type="protein sequence ID" value="OGH75725.1"/>
    <property type="molecule type" value="Genomic_DNA"/>
</dbReference>
<dbReference type="CDD" id="cd06223">
    <property type="entry name" value="PRTases_typeI"/>
    <property type="match status" value="1"/>
</dbReference>
<organism evidence="3 4">
    <name type="scientific">Candidatus Magasanikbacteria bacterium RIFCSPLOWO2_12_FULL_43_12</name>
    <dbReference type="NCBI Taxonomy" id="1798692"/>
    <lineage>
        <taxon>Bacteria</taxon>
        <taxon>Candidatus Magasanikiibacteriota</taxon>
    </lineage>
</organism>
<dbReference type="PANTHER" id="PTHR47505">
    <property type="entry name" value="DNA UTILIZATION PROTEIN YHGH"/>
    <property type="match status" value="1"/>
</dbReference>
<reference evidence="3 4" key="1">
    <citation type="journal article" date="2016" name="Nat. Commun.">
        <title>Thousands of microbial genomes shed light on interconnected biogeochemical processes in an aquifer system.</title>
        <authorList>
            <person name="Anantharaman K."/>
            <person name="Brown C.T."/>
            <person name="Hug L.A."/>
            <person name="Sharon I."/>
            <person name="Castelle C.J."/>
            <person name="Probst A.J."/>
            <person name="Thomas B.C."/>
            <person name="Singh A."/>
            <person name="Wilkins M.J."/>
            <person name="Karaoz U."/>
            <person name="Brodie E.L."/>
            <person name="Williams K.H."/>
            <person name="Hubbard S.S."/>
            <person name="Banfield J.F."/>
        </authorList>
    </citation>
    <scope>NUCLEOTIDE SEQUENCE [LARGE SCALE GENOMIC DNA]</scope>
</reference>
<protein>
    <recommendedName>
        <fullName evidence="2">Phosphoribosyltransferase domain-containing protein</fullName>
    </recommendedName>
</protein>
<comment type="similarity">
    <text evidence="1">Belongs to the ComF/GntX family.</text>
</comment>
<sequence>MATKTAVSKILQISKDCLFPIFCLGCDKEGEWVCADCFGKIDLRGVFYCPVCYRPNGNGACCAVCQPQSCLDRAVAIAVYQEENLVGKLIKALKYNYAEEIIAVFAKMIDGFLIHQLGVLSEIDLIVPVPLHRRRFAERGFNQARLLADILGQKIGRPVVDLLKRDRYTLQQAKLSREERQLNVHHAFVNSDFRANAVLLVDDVFTTGATMQECARVLKSSGVKRVIGFSVARG</sequence>
<dbReference type="PANTHER" id="PTHR47505:SF1">
    <property type="entry name" value="DNA UTILIZATION PROTEIN YHGH"/>
    <property type="match status" value="1"/>
</dbReference>
<name>A0A1F6MVJ5_9BACT</name>
<dbReference type="InterPro" id="IPR029057">
    <property type="entry name" value="PRTase-like"/>
</dbReference>
<accession>A0A1F6MVJ5</accession>
<comment type="caution">
    <text evidence="3">The sequence shown here is derived from an EMBL/GenBank/DDBJ whole genome shotgun (WGS) entry which is preliminary data.</text>
</comment>
<gene>
    <name evidence="3" type="ORF">A3G00_03210</name>
</gene>
<dbReference type="Pfam" id="PF00156">
    <property type="entry name" value="Pribosyltran"/>
    <property type="match status" value="1"/>
</dbReference>
<evidence type="ECO:0000259" key="2">
    <source>
        <dbReference type="Pfam" id="PF00156"/>
    </source>
</evidence>
<dbReference type="InterPro" id="IPR000836">
    <property type="entry name" value="PRTase_dom"/>
</dbReference>
<proteinExistence type="inferred from homology"/>
<evidence type="ECO:0000256" key="1">
    <source>
        <dbReference type="ARBA" id="ARBA00008007"/>
    </source>
</evidence>
<dbReference type="SUPFAM" id="SSF53271">
    <property type="entry name" value="PRTase-like"/>
    <property type="match status" value="1"/>
</dbReference>